<proteinExistence type="predicted"/>
<dbReference type="OrthoDB" id="436983at2759"/>
<protein>
    <submittedName>
        <fullName evidence="1">Uncharacterized protein</fullName>
    </submittedName>
</protein>
<dbReference type="AlphaFoldDB" id="A0A812GVC7"/>
<organism evidence="1 2">
    <name type="scientific">Symbiodinium natans</name>
    <dbReference type="NCBI Taxonomy" id="878477"/>
    <lineage>
        <taxon>Eukaryota</taxon>
        <taxon>Sar</taxon>
        <taxon>Alveolata</taxon>
        <taxon>Dinophyceae</taxon>
        <taxon>Suessiales</taxon>
        <taxon>Symbiodiniaceae</taxon>
        <taxon>Symbiodinium</taxon>
    </lineage>
</organism>
<gene>
    <name evidence="1" type="ORF">SNAT2548_LOCUS1192</name>
</gene>
<sequence length="167" mass="17003">MEQDGSLFLSHADIVPKVAACDCIAMQLPSESTRLALAAHSTGALTKGKMAVVFFTELSPAQAADLARGSFGDDFSVVTAPAEGTDWRLLPEVPLSPTAPPLIVAGLPLSRAAEAVKQLQDVGHTVLYAGAAESEVKAVKAASIPSAFGLCGCEAVQSAAATSHAVC</sequence>
<keyword evidence="2" id="KW-1185">Reference proteome</keyword>
<evidence type="ECO:0000313" key="2">
    <source>
        <dbReference type="Proteomes" id="UP000604046"/>
    </source>
</evidence>
<reference evidence="1" key="1">
    <citation type="submission" date="2021-02" db="EMBL/GenBank/DDBJ databases">
        <authorList>
            <person name="Dougan E. K."/>
            <person name="Rhodes N."/>
            <person name="Thang M."/>
            <person name="Chan C."/>
        </authorList>
    </citation>
    <scope>NUCLEOTIDE SEQUENCE</scope>
</reference>
<accession>A0A812GVC7</accession>
<dbReference type="Proteomes" id="UP000604046">
    <property type="component" value="Unassembled WGS sequence"/>
</dbReference>
<dbReference type="EMBL" id="CAJNDS010000064">
    <property type="protein sequence ID" value="CAE6940698.1"/>
    <property type="molecule type" value="Genomic_DNA"/>
</dbReference>
<comment type="caution">
    <text evidence="1">The sequence shown here is derived from an EMBL/GenBank/DDBJ whole genome shotgun (WGS) entry which is preliminary data.</text>
</comment>
<name>A0A812GVC7_9DINO</name>
<evidence type="ECO:0000313" key="1">
    <source>
        <dbReference type="EMBL" id="CAE6940698.1"/>
    </source>
</evidence>